<evidence type="ECO:0000313" key="2">
    <source>
        <dbReference type="Proteomes" id="UP001314796"/>
    </source>
</evidence>
<dbReference type="EMBL" id="JAFBEE010000013">
    <property type="protein sequence ID" value="MBM7615455.1"/>
    <property type="molecule type" value="Genomic_DNA"/>
</dbReference>
<evidence type="ECO:0000313" key="1">
    <source>
        <dbReference type="EMBL" id="MBM7615455.1"/>
    </source>
</evidence>
<sequence length="415" mass="48098">MAVVKPFRGVRPNPELAHKVAALPYDVMNREEAKKMAEGNPYSYLHVSRSEIDLDDSVNPYDKIVYEKANETLKRFKAEGIMIQDDKPVYYIYRQIMDGRPQTGIVACSSIDEYVDNTIKKHEFTRPVKEEDRINHFDYCNADTEPVFFAYRSKAEIQELIYNWIENHKPVYDFKSVDGIDHILWVIDEEEVINAIEENFKTVDYLYIADGHHRTASAAKVGLKRREQNPNYKGDEEFNFLMTVIFPDEELLIMDYNRVIQDLNGLSSEEFLAKISDKFTVEEAQGTEPYKPEARHTFGMFLDGKWYKLTAKSEIIDETDMVERLDVAILQKNLLHPVLGIENPRTDKRIDFVGGIRGLKELERRTQVDMKVAFALYPPSMEELFAIADVGEVMPPKSTWFEPKLASGLFVHELE</sequence>
<protein>
    <submittedName>
        <fullName evidence="1">Uncharacterized protein (DUF1015 family)</fullName>
    </submittedName>
</protein>
<reference evidence="1 2" key="1">
    <citation type="submission" date="2021-01" db="EMBL/GenBank/DDBJ databases">
        <title>Genomic Encyclopedia of Type Strains, Phase IV (KMG-IV): sequencing the most valuable type-strain genomes for metagenomic binning, comparative biology and taxonomic classification.</title>
        <authorList>
            <person name="Goeker M."/>
        </authorList>
    </citation>
    <scope>NUCLEOTIDE SEQUENCE [LARGE SCALE GENOMIC DNA]</scope>
    <source>
        <strain evidence="1 2">DSM 25890</strain>
    </source>
</reference>
<dbReference type="RefSeq" id="WP_204402696.1">
    <property type="nucleotide sequence ID" value="NZ_JAFBEE010000013.1"/>
</dbReference>
<dbReference type="InterPro" id="IPR008323">
    <property type="entry name" value="UCP033563"/>
</dbReference>
<proteinExistence type="predicted"/>
<gene>
    <name evidence="1" type="ORF">JOC73_002025</name>
</gene>
<dbReference type="PANTHER" id="PTHR36454">
    <property type="entry name" value="LMO2823 PROTEIN"/>
    <property type="match status" value="1"/>
</dbReference>
<dbReference type="Proteomes" id="UP001314796">
    <property type="component" value="Unassembled WGS sequence"/>
</dbReference>
<dbReference type="PIRSF" id="PIRSF033563">
    <property type="entry name" value="UCP033563"/>
    <property type="match status" value="1"/>
</dbReference>
<dbReference type="PANTHER" id="PTHR36454:SF1">
    <property type="entry name" value="DUF1015 DOMAIN-CONTAINING PROTEIN"/>
    <property type="match status" value="1"/>
</dbReference>
<organism evidence="1 2">
    <name type="scientific">Alkaliphilus hydrothermalis</name>
    <dbReference type="NCBI Taxonomy" id="1482730"/>
    <lineage>
        <taxon>Bacteria</taxon>
        <taxon>Bacillati</taxon>
        <taxon>Bacillota</taxon>
        <taxon>Clostridia</taxon>
        <taxon>Peptostreptococcales</taxon>
        <taxon>Natronincolaceae</taxon>
        <taxon>Alkaliphilus</taxon>
    </lineage>
</organism>
<dbReference type="Pfam" id="PF06245">
    <property type="entry name" value="DUF1015"/>
    <property type="match status" value="1"/>
</dbReference>
<comment type="caution">
    <text evidence="1">The sequence shown here is derived from an EMBL/GenBank/DDBJ whole genome shotgun (WGS) entry which is preliminary data.</text>
</comment>
<name>A0ABS2NR71_9FIRM</name>
<accession>A0ABS2NR71</accession>
<keyword evidence="2" id="KW-1185">Reference proteome</keyword>